<reference evidence="1" key="1">
    <citation type="submission" date="2020-04" db="EMBL/GenBank/DDBJ databases">
        <authorList>
            <person name="Chiriac C."/>
            <person name="Salcher M."/>
            <person name="Ghai R."/>
            <person name="Kavagutti S V."/>
        </authorList>
    </citation>
    <scope>NUCLEOTIDE SEQUENCE</scope>
</reference>
<accession>A0A6J5N530</accession>
<dbReference type="EMBL" id="LR796587">
    <property type="protein sequence ID" value="CAB4152426.1"/>
    <property type="molecule type" value="Genomic_DNA"/>
</dbReference>
<gene>
    <name evidence="1" type="ORF">UFOVP618_10</name>
</gene>
<sequence>MKGYYELTTLLNDLLIGDPLINQTTKGSIDKITNAKKDMYPLAHVMVDTGGFESNTVRFSVSVIVMDLIDYTKEDLEGLYYGNNNEDDVHHQSIASCQRLFEQLRRGEYSREYSIESDSASFELFTERFTDDVAGCTMTFDVTMANEMTIC</sequence>
<evidence type="ECO:0000313" key="1">
    <source>
        <dbReference type="EMBL" id="CAB4152426.1"/>
    </source>
</evidence>
<name>A0A6J5N530_9CAUD</name>
<proteinExistence type="predicted"/>
<organism evidence="1">
    <name type="scientific">uncultured Caudovirales phage</name>
    <dbReference type="NCBI Taxonomy" id="2100421"/>
    <lineage>
        <taxon>Viruses</taxon>
        <taxon>Duplodnaviria</taxon>
        <taxon>Heunggongvirae</taxon>
        <taxon>Uroviricota</taxon>
        <taxon>Caudoviricetes</taxon>
        <taxon>Peduoviridae</taxon>
        <taxon>Maltschvirus</taxon>
        <taxon>Maltschvirus maltsch</taxon>
    </lineage>
</organism>
<protein>
    <submittedName>
        <fullName evidence="1">Uncharacterized protein</fullName>
    </submittedName>
</protein>